<evidence type="ECO:0000313" key="2">
    <source>
        <dbReference type="Proteomes" id="UP000609879"/>
    </source>
</evidence>
<name>A0ABQ3YIG4_9ACTN</name>
<gene>
    <name evidence="1" type="ORF">Ade02nite_82310</name>
</gene>
<dbReference type="EMBL" id="BOMI01000174">
    <property type="protein sequence ID" value="GID79590.1"/>
    <property type="molecule type" value="Genomic_DNA"/>
</dbReference>
<comment type="caution">
    <text evidence="1">The sequence shown here is derived from an EMBL/GenBank/DDBJ whole genome shotgun (WGS) entry which is preliminary data.</text>
</comment>
<organism evidence="1 2">
    <name type="scientific">Paractinoplanes deccanensis</name>
    <dbReference type="NCBI Taxonomy" id="113561"/>
    <lineage>
        <taxon>Bacteria</taxon>
        <taxon>Bacillati</taxon>
        <taxon>Actinomycetota</taxon>
        <taxon>Actinomycetes</taxon>
        <taxon>Micromonosporales</taxon>
        <taxon>Micromonosporaceae</taxon>
        <taxon>Paractinoplanes</taxon>
    </lineage>
</organism>
<reference evidence="1 2" key="1">
    <citation type="submission" date="2021-01" db="EMBL/GenBank/DDBJ databases">
        <title>Whole genome shotgun sequence of Actinoplanes deccanensis NBRC 13994.</title>
        <authorList>
            <person name="Komaki H."/>
            <person name="Tamura T."/>
        </authorList>
    </citation>
    <scope>NUCLEOTIDE SEQUENCE [LARGE SCALE GENOMIC DNA]</scope>
    <source>
        <strain evidence="1 2">NBRC 13994</strain>
    </source>
</reference>
<proteinExistence type="predicted"/>
<protein>
    <submittedName>
        <fullName evidence="1">Uncharacterized protein</fullName>
    </submittedName>
</protein>
<keyword evidence="2" id="KW-1185">Reference proteome</keyword>
<sequence length="55" mass="5507">MDQAAAEAAVAKLVAVALDEDEYGVREAALHTSNSLLAVDIGMGAGPRATAAARP</sequence>
<accession>A0ABQ3YIG4</accession>
<evidence type="ECO:0000313" key="1">
    <source>
        <dbReference type="EMBL" id="GID79590.1"/>
    </source>
</evidence>
<dbReference type="RefSeq" id="WP_203775944.1">
    <property type="nucleotide sequence ID" value="NZ_BAAABO010000064.1"/>
</dbReference>
<dbReference type="Proteomes" id="UP000609879">
    <property type="component" value="Unassembled WGS sequence"/>
</dbReference>